<dbReference type="InterPro" id="IPR003594">
    <property type="entry name" value="HATPase_dom"/>
</dbReference>
<evidence type="ECO:0000259" key="10">
    <source>
        <dbReference type="PROSITE" id="PS50112"/>
    </source>
</evidence>
<keyword evidence="13" id="KW-1185">Reference proteome</keyword>
<evidence type="ECO:0000256" key="6">
    <source>
        <dbReference type="ARBA" id="ARBA00023012"/>
    </source>
</evidence>
<dbReference type="CDD" id="cd00130">
    <property type="entry name" value="PAS"/>
    <property type="match status" value="1"/>
</dbReference>
<dbReference type="Proteomes" id="UP000702425">
    <property type="component" value="Unassembled WGS sequence"/>
</dbReference>
<dbReference type="InterPro" id="IPR004358">
    <property type="entry name" value="Sig_transdc_His_kin-like_C"/>
</dbReference>
<dbReference type="InterPro" id="IPR000014">
    <property type="entry name" value="PAS"/>
</dbReference>
<dbReference type="SUPFAM" id="SSF55874">
    <property type="entry name" value="ATPase domain of HSP90 chaperone/DNA topoisomerase II/histidine kinase"/>
    <property type="match status" value="1"/>
</dbReference>
<evidence type="ECO:0000256" key="2">
    <source>
        <dbReference type="ARBA" id="ARBA00012438"/>
    </source>
</evidence>
<evidence type="ECO:0000313" key="13">
    <source>
        <dbReference type="Proteomes" id="UP000702425"/>
    </source>
</evidence>
<evidence type="ECO:0000256" key="7">
    <source>
        <dbReference type="SAM" id="Coils"/>
    </source>
</evidence>
<keyword evidence="7" id="KW-0175">Coiled coil</keyword>
<dbReference type="CDD" id="cd16922">
    <property type="entry name" value="HATPase_EvgS-ArcB-TorS-like"/>
    <property type="match status" value="1"/>
</dbReference>
<evidence type="ECO:0000259" key="11">
    <source>
        <dbReference type="PROSITE" id="PS50113"/>
    </source>
</evidence>
<dbReference type="Pfam" id="PF00989">
    <property type="entry name" value="PAS"/>
    <property type="match status" value="1"/>
</dbReference>
<protein>
    <recommendedName>
        <fullName evidence="2">histidine kinase</fullName>
        <ecNumber evidence="2">2.7.13.3</ecNumber>
    </recommendedName>
</protein>
<evidence type="ECO:0000256" key="5">
    <source>
        <dbReference type="ARBA" id="ARBA00022777"/>
    </source>
</evidence>
<dbReference type="EMBL" id="SRRZ01000006">
    <property type="protein sequence ID" value="NQE32810.1"/>
    <property type="molecule type" value="Genomic_DNA"/>
</dbReference>
<dbReference type="PROSITE" id="PS50113">
    <property type="entry name" value="PAC"/>
    <property type="match status" value="1"/>
</dbReference>
<dbReference type="EC" id="2.7.13.3" evidence="2"/>
<dbReference type="Pfam" id="PF01590">
    <property type="entry name" value="GAF"/>
    <property type="match status" value="1"/>
</dbReference>
<dbReference type="SMART" id="SM00065">
    <property type="entry name" value="GAF"/>
    <property type="match status" value="1"/>
</dbReference>
<dbReference type="PANTHER" id="PTHR43047:SF63">
    <property type="entry name" value="HISTIDINE KINASE"/>
    <property type="match status" value="1"/>
</dbReference>
<organism evidence="12 13">
    <name type="scientific">Microcoleus asticus IPMA8</name>
    <dbReference type="NCBI Taxonomy" id="2563858"/>
    <lineage>
        <taxon>Bacteria</taxon>
        <taxon>Bacillati</taxon>
        <taxon>Cyanobacteriota</taxon>
        <taxon>Cyanophyceae</taxon>
        <taxon>Oscillatoriophycideae</taxon>
        <taxon>Oscillatoriales</taxon>
        <taxon>Microcoleaceae</taxon>
        <taxon>Microcoleus</taxon>
        <taxon>Microcoleus asticus</taxon>
    </lineage>
</organism>
<dbReference type="Gene3D" id="3.30.450.40">
    <property type="match status" value="1"/>
</dbReference>
<name>A0ABX2CTJ3_9CYAN</name>
<dbReference type="GO" id="GO:0004673">
    <property type="term" value="F:protein histidine kinase activity"/>
    <property type="evidence" value="ECO:0007669"/>
    <property type="project" value="UniProtKB-EC"/>
</dbReference>
<evidence type="ECO:0000256" key="8">
    <source>
        <dbReference type="SAM" id="MobiDB-lite"/>
    </source>
</evidence>
<dbReference type="InterPro" id="IPR005467">
    <property type="entry name" value="His_kinase_dom"/>
</dbReference>
<dbReference type="CDD" id="cd00082">
    <property type="entry name" value="HisKA"/>
    <property type="match status" value="1"/>
</dbReference>
<reference evidence="12 13" key="1">
    <citation type="journal article" date="2020" name="Sci. Rep.">
        <title>A novel cyanobacterial geosmin producer, revising GeoA distribution and dispersion patterns in Bacteria.</title>
        <authorList>
            <person name="Churro C."/>
            <person name="Semedo-Aguiar A.P."/>
            <person name="Silva A.D."/>
            <person name="Pereira-Leal J.B."/>
            <person name="Leite R.B."/>
        </authorList>
    </citation>
    <scope>NUCLEOTIDE SEQUENCE [LARGE SCALE GENOMIC DNA]</scope>
    <source>
        <strain evidence="12 13">IPMA8</strain>
    </source>
</reference>
<gene>
    <name evidence="12" type="primary">rcsC</name>
    <name evidence="12" type="ORF">E5S67_00527</name>
</gene>
<dbReference type="Gene3D" id="3.30.565.10">
    <property type="entry name" value="Histidine kinase-like ATPase, C-terminal domain"/>
    <property type="match status" value="1"/>
</dbReference>
<dbReference type="SMART" id="SM00388">
    <property type="entry name" value="HisKA"/>
    <property type="match status" value="1"/>
</dbReference>
<evidence type="ECO:0000313" key="12">
    <source>
        <dbReference type="EMBL" id="NQE32810.1"/>
    </source>
</evidence>
<keyword evidence="6" id="KW-0902">Two-component regulatory system</keyword>
<dbReference type="InterPro" id="IPR029016">
    <property type="entry name" value="GAF-like_dom_sf"/>
</dbReference>
<accession>A0ABX2CTJ3</accession>
<dbReference type="PRINTS" id="PR00344">
    <property type="entry name" value="BCTRLSENSOR"/>
</dbReference>
<dbReference type="InterPro" id="IPR035965">
    <property type="entry name" value="PAS-like_dom_sf"/>
</dbReference>
<dbReference type="InterPro" id="IPR003018">
    <property type="entry name" value="GAF"/>
</dbReference>
<dbReference type="PANTHER" id="PTHR43047">
    <property type="entry name" value="TWO-COMPONENT HISTIDINE PROTEIN KINASE"/>
    <property type="match status" value="1"/>
</dbReference>
<feature type="domain" description="PAS" evidence="10">
    <location>
        <begin position="60"/>
        <end position="125"/>
    </location>
</feature>
<dbReference type="Pfam" id="PF00512">
    <property type="entry name" value="HisKA"/>
    <property type="match status" value="1"/>
</dbReference>
<keyword evidence="5 12" id="KW-0418">Kinase</keyword>
<dbReference type="RefSeq" id="WP_172185227.1">
    <property type="nucleotide sequence ID" value="NZ_CAWPPK010000274.1"/>
</dbReference>
<keyword evidence="3" id="KW-0597">Phosphoprotein</keyword>
<dbReference type="SMART" id="SM00091">
    <property type="entry name" value="PAS"/>
    <property type="match status" value="1"/>
</dbReference>
<dbReference type="InterPro" id="IPR000700">
    <property type="entry name" value="PAS-assoc_C"/>
</dbReference>
<dbReference type="InterPro" id="IPR003661">
    <property type="entry name" value="HisK_dim/P_dom"/>
</dbReference>
<dbReference type="InterPro" id="IPR013767">
    <property type="entry name" value="PAS_fold"/>
</dbReference>
<feature type="coiled-coil region" evidence="7">
    <location>
        <begin position="7"/>
        <end position="41"/>
    </location>
</feature>
<proteinExistence type="predicted"/>
<keyword evidence="4 12" id="KW-0808">Transferase</keyword>
<evidence type="ECO:0000256" key="3">
    <source>
        <dbReference type="ARBA" id="ARBA00022553"/>
    </source>
</evidence>
<dbReference type="SUPFAM" id="SSF47384">
    <property type="entry name" value="Homodimeric domain of signal transducing histidine kinase"/>
    <property type="match status" value="1"/>
</dbReference>
<dbReference type="InterPro" id="IPR036890">
    <property type="entry name" value="HATPase_C_sf"/>
</dbReference>
<feature type="region of interest" description="Disordered" evidence="8">
    <location>
        <begin position="258"/>
        <end position="277"/>
    </location>
</feature>
<feature type="domain" description="Histidine kinase" evidence="9">
    <location>
        <begin position="487"/>
        <end position="709"/>
    </location>
</feature>
<dbReference type="SMART" id="SM00387">
    <property type="entry name" value="HATPase_c"/>
    <property type="match status" value="1"/>
</dbReference>
<dbReference type="Pfam" id="PF02518">
    <property type="entry name" value="HATPase_c"/>
    <property type="match status" value="1"/>
</dbReference>
<evidence type="ECO:0000259" key="9">
    <source>
        <dbReference type="PROSITE" id="PS50109"/>
    </source>
</evidence>
<dbReference type="SUPFAM" id="SSF55785">
    <property type="entry name" value="PYP-like sensor domain (PAS domain)"/>
    <property type="match status" value="1"/>
</dbReference>
<evidence type="ECO:0000256" key="1">
    <source>
        <dbReference type="ARBA" id="ARBA00000085"/>
    </source>
</evidence>
<dbReference type="SUPFAM" id="SSF55781">
    <property type="entry name" value="GAF domain-like"/>
    <property type="match status" value="1"/>
</dbReference>
<sequence length="712" mass="78688">MQEEPSTEQLLFDVQRLSAELENLKREKTDLEIMLETTTEHSDTMEAHLLSKAELALRSSEEQFRTIASATPVPVLVSRLCDGLILYANPQLASLLNLPLEKLIGSSTLDFYLNPSDRPKVLEAIAKDGHLQNYELHCKKSDGTPFWVMISVEPLLFNGQQTALCALYDLTQRKEAEQTLQESEKRLRRQSLALLQLGRQRTLNSGALNVGIREITEAAARTLDVEKVSVWLYNPGRFGTRYPIDPQLNFTERSLAHNQTESTDTETAAPEENESVNRSKFTIPNLKLVCLDLYDRTRENHLSHQSISASDLKFSTLDVEGDAPGENVRSDKALEPLPKTQNSLKTNFSHLSSVAEHSAVVPDASKPNSSILNVAIRLGGQIVGILSLEHIGAPRQWALEERTFADSLANLVALAIEGFERQRAQEALSKAKAQLEMTVDQRTAQLTAANKLLRIEIAERKRTEIALQEALHKAEAASRAKSTFLANMSHELRTPLNAIIGYSEMLQEEALESGLEEILPDTQKIYNAGKHLLTLINDILDLSKIEAGRMELYLENFDLGNLIEEVVATLHPLVEKNHNELQVSCSPNLGVMYADLTKVRQILFNLLSNALKFTEGGTVLLSATRESAGGSDSVYLQVSDTGIGMSAEQQHGLFQPFIQGDASTTRKYGGTGLGLAISRLFCQMMGGDITVESQFGVGSTFTVQLKAKVNIS</sequence>
<feature type="domain" description="PAC" evidence="11">
    <location>
        <begin position="132"/>
        <end position="182"/>
    </location>
</feature>
<dbReference type="PROSITE" id="PS50109">
    <property type="entry name" value="HIS_KIN"/>
    <property type="match status" value="1"/>
</dbReference>
<dbReference type="PROSITE" id="PS50112">
    <property type="entry name" value="PAS"/>
    <property type="match status" value="1"/>
</dbReference>
<dbReference type="NCBIfam" id="TIGR00229">
    <property type="entry name" value="sensory_box"/>
    <property type="match status" value="1"/>
</dbReference>
<dbReference type="Gene3D" id="1.10.287.130">
    <property type="match status" value="1"/>
</dbReference>
<comment type="caution">
    <text evidence="12">The sequence shown here is derived from an EMBL/GenBank/DDBJ whole genome shotgun (WGS) entry which is preliminary data.</text>
</comment>
<comment type="catalytic activity">
    <reaction evidence="1">
        <text>ATP + protein L-histidine = ADP + protein N-phospho-L-histidine.</text>
        <dbReference type="EC" id="2.7.13.3"/>
    </reaction>
</comment>
<evidence type="ECO:0000256" key="4">
    <source>
        <dbReference type="ARBA" id="ARBA00022679"/>
    </source>
</evidence>
<dbReference type="Gene3D" id="3.30.450.20">
    <property type="entry name" value="PAS domain"/>
    <property type="match status" value="1"/>
</dbReference>
<dbReference type="InterPro" id="IPR036097">
    <property type="entry name" value="HisK_dim/P_sf"/>
</dbReference>